<feature type="transmembrane region" description="Helical" evidence="1">
    <location>
        <begin position="12"/>
        <end position="31"/>
    </location>
</feature>
<sequence>MKEHKDWRFTEQGIAVLYPVVAVVPVCQWLGVELPPWVRVVLGIVSVVFGLGVLAYLLVDRGYLAVVRRGRGVAGIAAPGVGVVAGVAFLVLTACAFVEDDLTEGRPLPEGVEVVRGAAVMTFFALLPVYVVLRVIGGRGQPDESVE</sequence>
<name>A0A421AVS3_9PSEU</name>
<keyword evidence="1" id="KW-0812">Transmembrane</keyword>
<comment type="caution">
    <text evidence="2">The sequence shown here is derived from an EMBL/GenBank/DDBJ whole genome shotgun (WGS) entry which is preliminary data.</text>
</comment>
<keyword evidence="1" id="KW-1133">Transmembrane helix</keyword>
<dbReference type="AlphaFoldDB" id="A0A421AVS3"/>
<proteinExistence type="predicted"/>
<protein>
    <submittedName>
        <fullName evidence="2">Uncharacterized protein</fullName>
    </submittedName>
</protein>
<accession>A0A421AVS3</accession>
<feature type="transmembrane region" description="Helical" evidence="1">
    <location>
        <begin position="114"/>
        <end position="133"/>
    </location>
</feature>
<evidence type="ECO:0000256" key="1">
    <source>
        <dbReference type="SAM" id="Phobius"/>
    </source>
</evidence>
<evidence type="ECO:0000313" key="3">
    <source>
        <dbReference type="Proteomes" id="UP000282454"/>
    </source>
</evidence>
<evidence type="ECO:0000313" key="2">
    <source>
        <dbReference type="EMBL" id="RLK54179.1"/>
    </source>
</evidence>
<feature type="transmembrane region" description="Helical" evidence="1">
    <location>
        <begin position="37"/>
        <end position="59"/>
    </location>
</feature>
<feature type="transmembrane region" description="Helical" evidence="1">
    <location>
        <begin position="71"/>
        <end position="94"/>
    </location>
</feature>
<dbReference type="EMBL" id="RCDD01000008">
    <property type="protein sequence ID" value="RLK54179.1"/>
    <property type="molecule type" value="Genomic_DNA"/>
</dbReference>
<keyword evidence="1" id="KW-0472">Membrane</keyword>
<keyword evidence="3" id="KW-1185">Reference proteome</keyword>
<dbReference type="Proteomes" id="UP000282454">
    <property type="component" value="Unassembled WGS sequence"/>
</dbReference>
<gene>
    <name evidence="2" type="ORF">CLV68_6182</name>
</gene>
<dbReference type="RefSeq" id="WP_121394459.1">
    <property type="nucleotide sequence ID" value="NZ_RCDD01000008.1"/>
</dbReference>
<organism evidence="2 3">
    <name type="scientific">Actinokineospora cianjurensis</name>
    <dbReference type="NCBI Taxonomy" id="585224"/>
    <lineage>
        <taxon>Bacteria</taxon>
        <taxon>Bacillati</taxon>
        <taxon>Actinomycetota</taxon>
        <taxon>Actinomycetes</taxon>
        <taxon>Pseudonocardiales</taxon>
        <taxon>Pseudonocardiaceae</taxon>
        <taxon>Actinokineospora</taxon>
    </lineage>
</organism>
<reference evidence="2 3" key="1">
    <citation type="submission" date="2018-10" db="EMBL/GenBank/DDBJ databases">
        <title>Genomic Encyclopedia of Archaeal and Bacterial Type Strains, Phase II (KMG-II): from individual species to whole genera.</title>
        <authorList>
            <person name="Goeker M."/>
        </authorList>
    </citation>
    <scope>NUCLEOTIDE SEQUENCE [LARGE SCALE GENOMIC DNA]</scope>
    <source>
        <strain evidence="2 3">DSM 45657</strain>
    </source>
</reference>